<feature type="binding site" evidence="6">
    <location>
        <position position="82"/>
    </location>
    <ligand>
        <name>Zn(2+)</name>
        <dbReference type="ChEBI" id="CHEBI:29105"/>
        <note>catalytic</note>
    </ligand>
</feature>
<feature type="active site" description="Proton donor" evidence="6">
    <location>
        <position position="54"/>
    </location>
</feature>
<reference evidence="8" key="1">
    <citation type="submission" date="2021-03" db="EMBL/GenBank/DDBJ databases">
        <authorList>
            <person name="Wang G."/>
        </authorList>
    </citation>
    <scope>NUCLEOTIDE SEQUENCE</scope>
    <source>
        <strain evidence="8">KCTC 12899</strain>
    </source>
</reference>
<dbReference type="PROSITE" id="PS51747">
    <property type="entry name" value="CYT_DCMP_DEAMINASES_2"/>
    <property type="match status" value="1"/>
</dbReference>
<keyword evidence="4 6" id="KW-0862">Zinc</keyword>
<dbReference type="Proteomes" id="UP000664417">
    <property type="component" value="Unassembled WGS sequence"/>
</dbReference>
<evidence type="ECO:0000256" key="3">
    <source>
        <dbReference type="ARBA" id="ARBA00022801"/>
    </source>
</evidence>
<evidence type="ECO:0000259" key="7">
    <source>
        <dbReference type="PROSITE" id="PS51747"/>
    </source>
</evidence>
<dbReference type="Pfam" id="PF00383">
    <property type="entry name" value="dCMP_cyt_deam_1"/>
    <property type="match status" value="1"/>
</dbReference>
<evidence type="ECO:0000256" key="6">
    <source>
        <dbReference type="HAMAP-Rule" id="MF_00972"/>
    </source>
</evidence>
<organism evidence="8 9">
    <name type="scientific">Acanthopleuribacter pedis</name>
    <dbReference type="NCBI Taxonomy" id="442870"/>
    <lineage>
        <taxon>Bacteria</taxon>
        <taxon>Pseudomonadati</taxon>
        <taxon>Acidobacteriota</taxon>
        <taxon>Holophagae</taxon>
        <taxon>Acanthopleuribacterales</taxon>
        <taxon>Acanthopleuribacteraceae</taxon>
        <taxon>Acanthopleuribacter</taxon>
    </lineage>
</organism>
<dbReference type="InterPro" id="IPR016193">
    <property type="entry name" value="Cytidine_deaminase-like"/>
</dbReference>
<comment type="subunit">
    <text evidence="6">Homodimer.</text>
</comment>
<keyword evidence="1 6" id="KW-0819">tRNA processing</keyword>
<evidence type="ECO:0000313" key="8">
    <source>
        <dbReference type="EMBL" id="MBO1319002.1"/>
    </source>
</evidence>
<dbReference type="Gene3D" id="3.40.140.10">
    <property type="entry name" value="Cytidine Deaminase, domain 2"/>
    <property type="match status" value="1"/>
</dbReference>
<evidence type="ECO:0000256" key="2">
    <source>
        <dbReference type="ARBA" id="ARBA00022723"/>
    </source>
</evidence>
<dbReference type="NCBIfam" id="NF008113">
    <property type="entry name" value="PRK10860.1"/>
    <property type="match status" value="1"/>
</dbReference>
<keyword evidence="3 6" id="KW-0378">Hydrolase</keyword>
<dbReference type="GO" id="GO:0002100">
    <property type="term" value="P:tRNA wobble adenosine to inosine editing"/>
    <property type="evidence" value="ECO:0007669"/>
    <property type="project" value="UniProtKB-UniRule"/>
</dbReference>
<gene>
    <name evidence="6 8" type="primary">tadA</name>
    <name evidence="8" type="ORF">J3U88_11085</name>
</gene>
<dbReference type="AlphaFoldDB" id="A0A8J7Q6W1"/>
<dbReference type="RefSeq" id="WP_207858823.1">
    <property type="nucleotide sequence ID" value="NZ_JAFREP010000008.1"/>
</dbReference>
<name>A0A8J7Q6W1_9BACT</name>
<comment type="similarity">
    <text evidence="6">Belongs to the cytidine and deoxycytidylate deaminase family.</text>
</comment>
<dbReference type="EC" id="3.5.4.33" evidence="6"/>
<evidence type="ECO:0000256" key="5">
    <source>
        <dbReference type="ARBA" id="ARBA00048045"/>
    </source>
</evidence>
<comment type="catalytic activity">
    <reaction evidence="5 6">
        <text>adenosine(34) in tRNA + H2O + H(+) = inosine(34) in tRNA + NH4(+)</text>
        <dbReference type="Rhea" id="RHEA:43168"/>
        <dbReference type="Rhea" id="RHEA-COMP:10373"/>
        <dbReference type="Rhea" id="RHEA-COMP:10374"/>
        <dbReference type="ChEBI" id="CHEBI:15377"/>
        <dbReference type="ChEBI" id="CHEBI:15378"/>
        <dbReference type="ChEBI" id="CHEBI:28938"/>
        <dbReference type="ChEBI" id="CHEBI:74411"/>
        <dbReference type="ChEBI" id="CHEBI:82852"/>
        <dbReference type="EC" id="3.5.4.33"/>
    </reaction>
</comment>
<keyword evidence="9" id="KW-1185">Reference proteome</keyword>
<dbReference type="GO" id="GO:0052717">
    <property type="term" value="F:tRNA-specific adenosine-34 deaminase activity"/>
    <property type="evidence" value="ECO:0007669"/>
    <property type="project" value="UniProtKB-UniRule"/>
</dbReference>
<dbReference type="GO" id="GO:0008270">
    <property type="term" value="F:zinc ion binding"/>
    <property type="evidence" value="ECO:0007669"/>
    <property type="project" value="UniProtKB-UniRule"/>
</dbReference>
<comment type="caution">
    <text evidence="8">The sequence shown here is derived from an EMBL/GenBank/DDBJ whole genome shotgun (WGS) entry which is preliminary data.</text>
</comment>
<dbReference type="HAMAP" id="MF_00972">
    <property type="entry name" value="tRNA_aden_deaminase"/>
    <property type="match status" value="1"/>
</dbReference>
<comment type="cofactor">
    <cofactor evidence="6">
        <name>Zn(2+)</name>
        <dbReference type="ChEBI" id="CHEBI:29105"/>
    </cofactor>
    <text evidence="6">Binds 1 zinc ion per subunit.</text>
</comment>
<dbReference type="InterPro" id="IPR028883">
    <property type="entry name" value="tRNA_aden_deaminase"/>
</dbReference>
<evidence type="ECO:0000256" key="4">
    <source>
        <dbReference type="ARBA" id="ARBA00022833"/>
    </source>
</evidence>
<dbReference type="InterPro" id="IPR002125">
    <property type="entry name" value="CMP_dCMP_dom"/>
</dbReference>
<protein>
    <recommendedName>
        <fullName evidence="6">tRNA-specific adenosine deaminase</fullName>
        <ecNumber evidence="6">3.5.4.33</ecNumber>
    </recommendedName>
</protein>
<comment type="function">
    <text evidence="6">Catalyzes the deamination of adenosine to inosine at the wobble position 34 of tRNA(Arg2).</text>
</comment>
<feature type="binding site" evidence="6">
    <location>
        <position position="52"/>
    </location>
    <ligand>
        <name>Zn(2+)</name>
        <dbReference type="ChEBI" id="CHEBI:29105"/>
        <note>catalytic</note>
    </ligand>
</feature>
<keyword evidence="2 6" id="KW-0479">Metal-binding</keyword>
<dbReference type="EMBL" id="JAFREP010000008">
    <property type="protein sequence ID" value="MBO1319002.1"/>
    <property type="molecule type" value="Genomic_DNA"/>
</dbReference>
<accession>A0A8J7Q6W1</accession>
<sequence>MDHQDYMRAAFRLAADAAAVDEVPVGALCVRDGVRLGEGFNQNISCRDPSAHAEILALRDACAYIDNYRLLDTTLYVTLEPCLMCFTACVHARVKRIVFGAYDPKQGFTHILGESQRASLNHQIEVVPGVLEAEAQEQIRAFFREKRARGKRKWMRKAGLEPPTES</sequence>
<evidence type="ECO:0000313" key="9">
    <source>
        <dbReference type="Proteomes" id="UP000664417"/>
    </source>
</evidence>
<feature type="binding site" evidence="6">
    <location>
        <position position="85"/>
    </location>
    <ligand>
        <name>Zn(2+)</name>
        <dbReference type="ChEBI" id="CHEBI:29105"/>
        <note>catalytic</note>
    </ligand>
</feature>
<dbReference type="PANTHER" id="PTHR11079">
    <property type="entry name" value="CYTOSINE DEAMINASE FAMILY MEMBER"/>
    <property type="match status" value="1"/>
</dbReference>
<evidence type="ECO:0000256" key="1">
    <source>
        <dbReference type="ARBA" id="ARBA00022694"/>
    </source>
</evidence>
<feature type="domain" description="CMP/dCMP-type deaminase" evidence="7">
    <location>
        <begin position="1"/>
        <end position="111"/>
    </location>
</feature>
<dbReference type="SUPFAM" id="SSF53927">
    <property type="entry name" value="Cytidine deaminase-like"/>
    <property type="match status" value="1"/>
</dbReference>
<proteinExistence type="inferred from homology"/>
<dbReference type="PANTHER" id="PTHR11079:SF202">
    <property type="entry name" value="TRNA-SPECIFIC ADENOSINE DEAMINASE"/>
    <property type="match status" value="1"/>
</dbReference>
<dbReference type="CDD" id="cd01285">
    <property type="entry name" value="nucleoside_deaminase"/>
    <property type="match status" value="1"/>
</dbReference>